<dbReference type="Proteomes" id="UP000294360">
    <property type="component" value="Chromosome"/>
</dbReference>
<dbReference type="Gene3D" id="3.40.50.720">
    <property type="entry name" value="NAD(P)-binding Rossmann-like Domain"/>
    <property type="match status" value="1"/>
</dbReference>
<dbReference type="OrthoDB" id="5513072at2"/>
<organism evidence="1 2">
    <name type="scientific">Methylocella tundrae</name>
    <dbReference type="NCBI Taxonomy" id="227605"/>
    <lineage>
        <taxon>Bacteria</taxon>
        <taxon>Pseudomonadati</taxon>
        <taxon>Pseudomonadota</taxon>
        <taxon>Alphaproteobacteria</taxon>
        <taxon>Hyphomicrobiales</taxon>
        <taxon>Beijerinckiaceae</taxon>
        <taxon>Methylocella</taxon>
    </lineage>
</organism>
<dbReference type="AlphaFoldDB" id="A0A4V6IN07"/>
<evidence type="ECO:0000313" key="2">
    <source>
        <dbReference type="Proteomes" id="UP000294360"/>
    </source>
</evidence>
<sequence>MKTFLSIGAGPGMGLATAERFAGEGFRIILSARNETKTKELAGQLEAKGHKVEVRTVDAAEPSSVAALVSQVESEFAGIDVLHFNAASTRKATLADQPRETFNYDLAVNIGGAMVAAQAAGPNMIARGSGSILFTGGGFGLQPHPDYLSLSIGKAGIRALAQGIFKPFQEKGVHVATVTVADLVMNSKDANAVAEQFWQLHSQPAGSWQVENCGTAFGGKFRQWR</sequence>
<dbReference type="PANTHER" id="PTHR43431:SF1">
    <property type="entry name" value="OS08G0476300 PROTEIN"/>
    <property type="match status" value="1"/>
</dbReference>
<proteinExistence type="predicted"/>
<gene>
    <name evidence="1" type="ORF">MTUNDRAET4_3315</name>
</gene>
<accession>A0A4V6IN07</accession>
<dbReference type="InterPro" id="IPR002347">
    <property type="entry name" value="SDR_fam"/>
</dbReference>
<dbReference type="EMBL" id="LR536450">
    <property type="protein sequence ID" value="VFU10202.1"/>
    <property type="molecule type" value="Genomic_DNA"/>
</dbReference>
<protein>
    <submittedName>
        <fullName evidence="1">Short chain dehydrogenase</fullName>
    </submittedName>
</protein>
<evidence type="ECO:0000313" key="1">
    <source>
        <dbReference type="EMBL" id="VFU10202.1"/>
    </source>
</evidence>
<dbReference type="PANTHER" id="PTHR43431">
    <property type="entry name" value="OXIDOREDUCTASE, SHORT CHAIN DEHYDROGENASE/REDUCTASE FAMILY (AFU_ORTHOLOGUE AFUA_5G14000)"/>
    <property type="match status" value="1"/>
</dbReference>
<name>A0A4V6IN07_METTU</name>
<reference evidence="1 2" key="1">
    <citation type="submission" date="2019-03" db="EMBL/GenBank/DDBJ databases">
        <authorList>
            <person name="Kox A.R. M."/>
        </authorList>
    </citation>
    <scope>NUCLEOTIDE SEQUENCE [LARGE SCALE GENOMIC DNA]</scope>
    <source>
        <strain evidence="1">MTUNDRAET4 annotated genome</strain>
    </source>
</reference>
<dbReference type="InterPro" id="IPR036291">
    <property type="entry name" value="NAD(P)-bd_dom_sf"/>
</dbReference>
<dbReference type="RefSeq" id="WP_134490859.1">
    <property type="nucleotide sequence ID" value="NZ_LR536450.1"/>
</dbReference>
<dbReference type="KEGG" id="mtun:MTUNDRAET4_3315"/>
<dbReference type="SUPFAM" id="SSF51735">
    <property type="entry name" value="NAD(P)-binding Rossmann-fold domains"/>
    <property type="match status" value="1"/>
</dbReference>
<dbReference type="Pfam" id="PF00106">
    <property type="entry name" value="adh_short"/>
    <property type="match status" value="1"/>
</dbReference>